<dbReference type="STRING" id="1774970.AUC70_12830"/>
<dbReference type="EMBL" id="LPWE01000002">
    <property type="protein sequence ID" value="ODR97153.1"/>
    <property type="molecule type" value="Genomic_DNA"/>
</dbReference>
<accession>A0A1E3VUE7</accession>
<evidence type="ECO:0000313" key="2">
    <source>
        <dbReference type="Proteomes" id="UP000094172"/>
    </source>
</evidence>
<gene>
    <name evidence="1" type="ORF">AUC70_12830</name>
</gene>
<organism evidence="1 2">
    <name type="scientific">Methyloceanibacter stevinii</name>
    <dbReference type="NCBI Taxonomy" id="1774970"/>
    <lineage>
        <taxon>Bacteria</taxon>
        <taxon>Pseudomonadati</taxon>
        <taxon>Pseudomonadota</taxon>
        <taxon>Alphaproteobacteria</taxon>
        <taxon>Hyphomicrobiales</taxon>
        <taxon>Hyphomicrobiaceae</taxon>
        <taxon>Methyloceanibacter</taxon>
    </lineage>
</organism>
<proteinExistence type="predicted"/>
<name>A0A1E3VUE7_9HYPH</name>
<evidence type="ECO:0000313" key="1">
    <source>
        <dbReference type="EMBL" id="ODR97153.1"/>
    </source>
</evidence>
<evidence type="ECO:0008006" key="3">
    <source>
        <dbReference type="Google" id="ProtNLM"/>
    </source>
</evidence>
<dbReference type="InterPro" id="IPR025737">
    <property type="entry name" value="FApF"/>
</dbReference>
<comment type="caution">
    <text evidence="1">The sequence shown here is derived from an EMBL/GenBank/DDBJ whole genome shotgun (WGS) entry which is preliminary data.</text>
</comment>
<dbReference type="Pfam" id="PF13557">
    <property type="entry name" value="Phenol_MetA_deg"/>
    <property type="match status" value="1"/>
</dbReference>
<sequence>MALLAAVSAPGAAQSAEFGASPWLKGYTDVFGGVIPSVPGFYLRTDVYDYSGSADTTILNGRVDLGVDQNFTATVGSLTYVTPWKPLGGTFAVNVTPTVVAMDVDVGLGIPTFTGPLGNTVGGFTVNRGDNNFALGDMVFAPAILGWDEGNWHWNVAMFILAPTGDYSTDQLANTSLNHWAFMPRFAATYFDPQTGWQATGAVLYTWNTENTATNYLTGDIVNVEGTITKNFGPLGVGVASYGMIQVTGDSGAGARLGASSPKSMASAHRHLHHQPRSDEGLTVIVKYYKEFDAKNTFEGETFDAAVSFKF</sequence>
<protein>
    <recommendedName>
        <fullName evidence="3">Phenol degradation protein meta</fullName>
    </recommendedName>
</protein>
<keyword evidence="2" id="KW-1185">Reference proteome</keyword>
<reference evidence="1 2" key="1">
    <citation type="journal article" date="2016" name="Environ. Microbiol.">
        <title>New Methyloceanibacter diversity from North Sea sediments includes methanotroph containing solely the soluble methane monooxygenase.</title>
        <authorList>
            <person name="Vekeman B."/>
            <person name="Kerckhof F.M."/>
            <person name="Cremers G."/>
            <person name="de Vos P."/>
            <person name="Vandamme P."/>
            <person name="Boon N."/>
            <person name="Op den Camp H.J."/>
            <person name="Heylen K."/>
        </authorList>
    </citation>
    <scope>NUCLEOTIDE SEQUENCE [LARGE SCALE GENOMIC DNA]</scope>
    <source>
        <strain evidence="1 2">R-67176</strain>
    </source>
</reference>
<dbReference type="Proteomes" id="UP000094172">
    <property type="component" value="Unassembled WGS sequence"/>
</dbReference>
<dbReference type="AlphaFoldDB" id="A0A1E3VUE7"/>